<accession>A0A815SWH4</accession>
<gene>
    <name evidence="3" type="ORF">EDS130_LOCUS42208</name>
    <name evidence="4" type="ORF">XAT740_LOCUS47986</name>
</gene>
<organism evidence="3 6">
    <name type="scientific">Adineta ricciae</name>
    <name type="common">Rotifer</name>
    <dbReference type="NCBI Taxonomy" id="249248"/>
    <lineage>
        <taxon>Eukaryota</taxon>
        <taxon>Metazoa</taxon>
        <taxon>Spiralia</taxon>
        <taxon>Gnathifera</taxon>
        <taxon>Rotifera</taxon>
        <taxon>Eurotatoria</taxon>
        <taxon>Bdelloidea</taxon>
        <taxon>Adinetida</taxon>
        <taxon>Adinetidae</taxon>
        <taxon>Adineta</taxon>
    </lineage>
</organism>
<keyword evidence="5" id="KW-1185">Reference proteome</keyword>
<feature type="compositionally biased region" description="Low complexity" evidence="1">
    <location>
        <begin position="111"/>
        <end position="147"/>
    </location>
</feature>
<protein>
    <recommendedName>
        <fullName evidence="7">Apple domain-containing protein</fullName>
    </recommendedName>
</protein>
<evidence type="ECO:0000256" key="2">
    <source>
        <dbReference type="SAM" id="SignalP"/>
    </source>
</evidence>
<keyword evidence="2" id="KW-0732">Signal</keyword>
<evidence type="ECO:0000313" key="6">
    <source>
        <dbReference type="Proteomes" id="UP000663852"/>
    </source>
</evidence>
<evidence type="ECO:0000313" key="4">
    <source>
        <dbReference type="EMBL" id="CAF1603508.1"/>
    </source>
</evidence>
<evidence type="ECO:0000313" key="3">
    <source>
        <dbReference type="EMBL" id="CAF1494175.1"/>
    </source>
</evidence>
<sequence length="312" mass="33127">MFEIILILFLLIQQSAAQDMRSFSIYIIANSQFQCVNTTCSPFNISTTESALKCRMKCLHQIQCQAASFQQSLSTCQLFANILDQYTSTFAQLNTIAMIVKPGTRIPSEPTTTSSSTTTTTSSSSTTSTTTTTSSSSSSSTTTTTTTTSTTTLLGCESVGNTLVTFDDLASGTVIPNSYNNINWNNAYAFINSYAVSGYPTGTVSQNCTSLNGGGTSMTMTCVGSTLFTLYSAAFTAAWNDNLQLNVVGYRSGSIIANSTYILQVFSLSNIAFTGFSNLDTAIFSTSGGTLNPTVSSSGLHYSMDNLCISVV</sequence>
<evidence type="ECO:0000256" key="1">
    <source>
        <dbReference type="SAM" id="MobiDB-lite"/>
    </source>
</evidence>
<evidence type="ECO:0000313" key="5">
    <source>
        <dbReference type="Proteomes" id="UP000663828"/>
    </source>
</evidence>
<dbReference type="Proteomes" id="UP000663852">
    <property type="component" value="Unassembled WGS sequence"/>
</dbReference>
<dbReference type="EMBL" id="CAJNOJ010000601">
    <property type="protein sequence ID" value="CAF1494175.1"/>
    <property type="molecule type" value="Genomic_DNA"/>
</dbReference>
<feature type="chain" id="PRO_5036228894" description="Apple domain-containing protein" evidence="2">
    <location>
        <begin position="18"/>
        <end position="312"/>
    </location>
</feature>
<proteinExistence type="predicted"/>
<evidence type="ECO:0008006" key="7">
    <source>
        <dbReference type="Google" id="ProtNLM"/>
    </source>
</evidence>
<dbReference type="AlphaFoldDB" id="A0A815SWH4"/>
<feature type="region of interest" description="Disordered" evidence="1">
    <location>
        <begin position="107"/>
        <end position="147"/>
    </location>
</feature>
<comment type="caution">
    <text evidence="3">The sequence shown here is derived from an EMBL/GenBank/DDBJ whole genome shotgun (WGS) entry which is preliminary data.</text>
</comment>
<dbReference type="OrthoDB" id="10061382at2759"/>
<reference evidence="3" key="1">
    <citation type="submission" date="2021-02" db="EMBL/GenBank/DDBJ databases">
        <authorList>
            <person name="Nowell W R."/>
        </authorList>
    </citation>
    <scope>NUCLEOTIDE SEQUENCE</scope>
</reference>
<dbReference type="Proteomes" id="UP000663828">
    <property type="component" value="Unassembled WGS sequence"/>
</dbReference>
<feature type="signal peptide" evidence="2">
    <location>
        <begin position="1"/>
        <end position="17"/>
    </location>
</feature>
<dbReference type="EMBL" id="CAJNOR010006785">
    <property type="protein sequence ID" value="CAF1603508.1"/>
    <property type="molecule type" value="Genomic_DNA"/>
</dbReference>
<name>A0A815SWH4_ADIRI</name>